<evidence type="ECO:0000256" key="6">
    <source>
        <dbReference type="ARBA" id="ARBA00023136"/>
    </source>
</evidence>
<feature type="transmembrane region" description="Helical" evidence="7">
    <location>
        <begin position="50"/>
        <end position="74"/>
    </location>
</feature>
<feature type="transmembrane region" description="Helical" evidence="7">
    <location>
        <begin position="12"/>
        <end position="30"/>
    </location>
</feature>
<evidence type="ECO:0000256" key="2">
    <source>
        <dbReference type="ARBA" id="ARBA00007400"/>
    </source>
</evidence>
<comment type="similarity">
    <text evidence="2">Belongs to the acyltransferase 3 family.</text>
</comment>
<evidence type="ECO:0000256" key="7">
    <source>
        <dbReference type="SAM" id="Phobius"/>
    </source>
</evidence>
<evidence type="ECO:0000256" key="5">
    <source>
        <dbReference type="ARBA" id="ARBA00022989"/>
    </source>
</evidence>
<protein>
    <submittedName>
        <fullName evidence="9">Fucose 4-O-acetylase</fullName>
    </submittedName>
</protein>
<dbReference type="RefSeq" id="WP_073408097.1">
    <property type="nucleotide sequence ID" value="NZ_FQWH01000001.1"/>
</dbReference>
<dbReference type="Proteomes" id="UP000184112">
    <property type="component" value="Unassembled WGS sequence"/>
</dbReference>
<feature type="transmembrane region" description="Helical" evidence="7">
    <location>
        <begin position="142"/>
        <end position="159"/>
    </location>
</feature>
<dbReference type="GO" id="GO:0005886">
    <property type="term" value="C:plasma membrane"/>
    <property type="evidence" value="ECO:0007669"/>
    <property type="project" value="UniProtKB-SubCell"/>
</dbReference>
<dbReference type="PANTHER" id="PTHR40074">
    <property type="entry name" value="O-ACETYLTRANSFERASE WECH"/>
    <property type="match status" value="1"/>
</dbReference>
<feature type="transmembrane region" description="Helical" evidence="7">
    <location>
        <begin position="95"/>
        <end position="114"/>
    </location>
</feature>
<reference evidence="9 10" key="1">
    <citation type="submission" date="2016-11" db="EMBL/GenBank/DDBJ databases">
        <authorList>
            <person name="Jaros S."/>
            <person name="Januszkiewicz K."/>
            <person name="Wedrychowicz H."/>
        </authorList>
    </citation>
    <scope>NUCLEOTIDE SEQUENCE [LARGE SCALE GENOMIC DNA]</scope>
    <source>
        <strain evidence="9 10">DSM 6792</strain>
    </source>
</reference>
<keyword evidence="4 7" id="KW-0812">Transmembrane</keyword>
<dbReference type="EMBL" id="FQWH01000001">
    <property type="protein sequence ID" value="SHG08074.1"/>
    <property type="molecule type" value="Genomic_DNA"/>
</dbReference>
<dbReference type="PANTHER" id="PTHR40074:SF2">
    <property type="entry name" value="O-ACETYLTRANSFERASE WECH"/>
    <property type="match status" value="1"/>
</dbReference>
<feature type="transmembrane region" description="Helical" evidence="7">
    <location>
        <begin position="191"/>
        <end position="210"/>
    </location>
</feature>
<evidence type="ECO:0000313" key="10">
    <source>
        <dbReference type="Proteomes" id="UP000184112"/>
    </source>
</evidence>
<feature type="transmembrane region" description="Helical" evidence="7">
    <location>
        <begin position="166"/>
        <end position="185"/>
    </location>
</feature>
<dbReference type="InterPro" id="IPR002656">
    <property type="entry name" value="Acyl_transf_3_dom"/>
</dbReference>
<sequence length="359" mass="42877">MINTNNFNNIRIIALLCILAIHTNLINRGFLNYQNETTIAMFNQNFWEMLMGVLYCNIFKAGTILFFIISGFLFEKQYLSFNNFSAFLKKKTKSLLRPYFIIYIIPTILLTGIIEPNVGVKENIDFSTFFIRTIENIFFSNYWFIPALFVTLIVSYFIDSKNLFKALYLFILIWFVFYLNIYLKFTISLHTVWFIAFFFVFTLGRIMYVYNEKISNWKIIRDPKKIICLVILFYIISNIESIIILRFAYNLDSVNTLRIGNVLYSFCLFCLLNNIFDKWKFTLPIDVSFYFIYLIHPFVLRITSILLVKNNLTVFEYPYQYLFNIIHFLIVLTICVGFQQVFFKLGFKSIKLSRYVFKK</sequence>
<evidence type="ECO:0000256" key="1">
    <source>
        <dbReference type="ARBA" id="ARBA00004651"/>
    </source>
</evidence>
<evidence type="ECO:0000256" key="3">
    <source>
        <dbReference type="ARBA" id="ARBA00022475"/>
    </source>
</evidence>
<gene>
    <name evidence="9" type="ORF">SAMN05444388_101596</name>
</gene>
<feature type="transmembrane region" description="Helical" evidence="7">
    <location>
        <begin position="321"/>
        <end position="343"/>
    </location>
</feature>
<keyword evidence="5 7" id="KW-1133">Transmembrane helix</keyword>
<dbReference type="Pfam" id="PF01757">
    <property type="entry name" value="Acyl_transf_3"/>
    <property type="match status" value="1"/>
</dbReference>
<dbReference type="GO" id="GO:0009246">
    <property type="term" value="P:enterobacterial common antigen biosynthetic process"/>
    <property type="evidence" value="ECO:0007669"/>
    <property type="project" value="TreeGrafter"/>
</dbReference>
<dbReference type="GO" id="GO:0016413">
    <property type="term" value="F:O-acetyltransferase activity"/>
    <property type="evidence" value="ECO:0007669"/>
    <property type="project" value="TreeGrafter"/>
</dbReference>
<feature type="domain" description="Acyltransferase 3" evidence="8">
    <location>
        <begin position="6"/>
        <end position="336"/>
    </location>
</feature>
<evidence type="ECO:0000313" key="9">
    <source>
        <dbReference type="EMBL" id="SHG08074.1"/>
    </source>
</evidence>
<proteinExistence type="inferred from homology"/>
<organism evidence="9 10">
    <name type="scientific">Flavobacterium johnsoniae</name>
    <name type="common">Cytophaga johnsonae</name>
    <dbReference type="NCBI Taxonomy" id="986"/>
    <lineage>
        <taxon>Bacteria</taxon>
        <taxon>Pseudomonadati</taxon>
        <taxon>Bacteroidota</taxon>
        <taxon>Flavobacteriia</taxon>
        <taxon>Flavobacteriales</taxon>
        <taxon>Flavobacteriaceae</taxon>
        <taxon>Flavobacterium</taxon>
    </lineage>
</organism>
<name>A0A1M5GWC5_FLAJO</name>
<comment type="subcellular location">
    <subcellularLocation>
        <location evidence="1">Cell membrane</location>
        <topology evidence="1">Multi-pass membrane protein</topology>
    </subcellularLocation>
</comment>
<evidence type="ECO:0000256" key="4">
    <source>
        <dbReference type="ARBA" id="ARBA00022692"/>
    </source>
</evidence>
<dbReference type="AlphaFoldDB" id="A0A1M5GWC5"/>
<feature type="transmembrane region" description="Helical" evidence="7">
    <location>
        <begin position="255"/>
        <end position="276"/>
    </location>
</feature>
<accession>A0A1M5GWC5</accession>
<feature type="transmembrane region" description="Helical" evidence="7">
    <location>
        <begin position="288"/>
        <end position="309"/>
    </location>
</feature>
<keyword evidence="6 7" id="KW-0472">Membrane</keyword>
<evidence type="ECO:0000259" key="8">
    <source>
        <dbReference type="Pfam" id="PF01757"/>
    </source>
</evidence>
<keyword evidence="3" id="KW-1003">Cell membrane</keyword>
<feature type="transmembrane region" description="Helical" evidence="7">
    <location>
        <begin position="226"/>
        <end position="249"/>
    </location>
</feature>